<dbReference type="Pfam" id="PF05305">
    <property type="entry name" value="DUF732"/>
    <property type="match status" value="1"/>
</dbReference>
<evidence type="ECO:0000259" key="2">
    <source>
        <dbReference type="Pfam" id="PF05305"/>
    </source>
</evidence>
<comment type="caution">
    <text evidence="3">The sequence shown here is derived from an EMBL/GenBank/DDBJ whole genome shotgun (WGS) entry which is preliminary data.</text>
</comment>
<reference evidence="3" key="1">
    <citation type="submission" date="2023-10" db="EMBL/GenBank/DDBJ databases">
        <title>Characterization and genome sequence of Mycobacterium intracellulare ABSURDO, a novel pathogenic isolate with three colony morphotypes that vary in growth and acid-fastness.</title>
        <authorList>
            <person name="Jude B.A."/>
            <person name="Robinson R.T."/>
        </authorList>
    </citation>
    <scope>NUCLEOTIDE SEQUENCE</scope>
    <source>
        <strain evidence="3">ABSURDO Component B</strain>
    </source>
</reference>
<evidence type="ECO:0000313" key="4">
    <source>
        <dbReference type="Proteomes" id="UP001187143"/>
    </source>
</evidence>
<protein>
    <submittedName>
        <fullName evidence="3">DUF732 domain-containing protein</fullName>
    </submittedName>
</protein>
<sequence length="127" mass="13689">MSLRSLARESAPAAIASAAAALVMAFGGAPHASAAPAPELEYLYNVMVRRHYNFPNSTEALNYGYGICDKVSRGESYGHLMGDLRSDLATSDEGEASYLMSYSVNLLCPQSIWQLRNSAAQYRPPAP</sequence>
<dbReference type="InterPro" id="IPR007969">
    <property type="entry name" value="DUF732"/>
</dbReference>
<keyword evidence="1" id="KW-0732">Signal</keyword>
<feature type="signal peptide" evidence="1">
    <location>
        <begin position="1"/>
        <end position="34"/>
    </location>
</feature>
<feature type="chain" id="PRO_5042123685" evidence="1">
    <location>
        <begin position="35"/>
        <end position="127"/>
    </location>
</feature>
<dbReference type="RefSeq" id="WP_317727796.1">
    <property type="nucleotide sequence ID" value="NZ_JAWLLC010000008.1"/>
</dbReference>
<dbReference type="EMBL" id="JAWLLD010000005">
    <property type="protein sequence ID" value="MDV7011858.1"/>
    <property type="molecule type" value="Genomic_DNA"/>
</dbReference>
<evidence type="ECO:0000313" key="3">
    <source>
        <dbReference type="EMBL" id="MDV7011858.1"/>
    </source>
</evidence>
<dbReference type="Proteomes" id="UP001187143">
    <property type="component" value="Unassembled WGS sequence"/>
</dbReference>
<name>A0AAE4RCT9_MYCIT</name>
<feature type="domain" description="DUF732" evidence="2">
    <location>
        <begin position="49"/>
        <end position="110"/>
    </location>
</feature>
<accession>A0AAE4RCT9</accession>
<dbReference type="AlphaFoldDB" id="A0AAE4RCT9"/>
<evidence type="ECO:0000256" key="1">
    <source>
        <dbReference type="SAM" id="SignalP"/>
    </source>
</evidence>
<organism evidence="3 4">
    <name type="scientific">Mycobacterium intracellulare</name>
    <dbReference type="NCBI Taxonomy" id="1767"/>
    <lineage>
        <taxon>Bacteria</taxon>
        <taxon>Bacillati</taxon>
        <taxon>Actinomycetota</taxon>
        <taxon>Actinomycetes</taxon>
        <taxon>Mycobacteriales</taxon>
        <taxon>Mycobacteriaceae</taxon>
        <taxon>Mycobacterium</taxon>
        <taxon>Mycobacterium avium complex (MAC)</taxon>
    </lineage>
</organism>
<proteinExistence type="predicted"/>
<gene>
    <name evidence="3" type="ORF">R4F53_06015</name>
</gene>